<dbReference type="SUPFAM" id="SSF52402">
    <property type="entry name" value="Adenine nucleotide alpha hydrolases-like"/>
    <property type="match status" value="1"/>
</dbReference>
<protein>
    <recommendedName>
        <fullName evidence="3">asparagine synthase (glutamine-hydrolyzing)</fullName>
        <ecNumber evidence="3">6.3.5.4</ecNumber>
    </recommendedName>
</protein>
<evidence type="ECO:0000313" key="9">
    <source>
        <dbReference type="Proteomes" id="UP000076066"/>
    </source>
</evidence>
<dbReference type="GO" id="GO:0005524">
    <property type="term" value="F:ATP binding"/>
    <property type="evidence" value="ECO:0007669"/>
    <property type="project" value="UniProtKB-KW"/>
</dbReference>
<dbReference type="STRING" id="1549855.AY555_02630"/>
<dbReference type="PANTHER" id="PTHR43284">
    <property type="entry name" value="ASPARAGINE SYNTHETASE (GLUTAMINE-HYDROLYZING)"/>
    <property type="match status" value="1"/>
</dbReference>
<comment type="pathway">
    <text evidence="1">Amino-acid biosynthesis; L-asparagine biosynthesis; L-asparagine from L-aspartate (L-Gln route): step 1/1.</text>
</comment>
<dbReference type="EMBL" id="CP014525">
    <property type="protein sequence ID" value="AMW34257.1"/>
    <property type="molecule type" value="Genomic_DNA"/>
</dbReference>
<dbReference type="InterPro" id="IPR051786">
    <property type="entry name" value="ASN_synthetase/amidase"/>
</dbReference>
<organism evidence="8 9">
    <name type="scientific">Haematospirillum jordaniae</name>
    <dbReference type="NCBI Taxonomy" id="1549855"/>
    <lineage>
        <taxon>Bacteria</taxon>
        <taxon>Pseudomonadati</taxon>
        <taxon>Pseudomonadota</taxon>
        <taxon>Alphaproteobacteria</taxon>
        <taxon>Rhodospirillales</taxon>
        <taxon>Novispirillaceae</taxon>
        <taxon>Haematospirillum</taxon>
    </lineage>
</organism>
<comment type="catalytic activity">
    <reaction evidence="7">
        <text>L-aspartate + L-glutamine + ATP + H2O = L-asparagine + L-glutamate + AMP + diphosphate + H(+)</text>
        <dbReference type="Rhea" id="RHEA:12228"/>
        <dbReference type="ChEBI" id="CHEBI:15377"/>
        <dbReference type="ChEBI" id="CHEBI:15378"/>
        <dbReference type="ChEBI" id="CHEBI:29985"/>
        <dbReference type="ChEBI" id="CHEBI:29991"/>
        <dbReference type="ChEBI" id="CHEBI:30616"/>
        <dbReference type="ChEBI" id="CHEBI:33019"/>
        <dbReference type="ChEBI" id="CHEBI:58048"/>
        <dbReference type="ChEBI" id="CHEBI:58359"/>
        <dbReference type="ChEBI" id="CHEBI:456215"/>
        <dbReference type="EC" id="6.3.5.4"/>
    </reaction>
</comment>
<dbReference type="Gene3D" id="3.40.50.620">
    <property type="entry name" value="HUPs"/>
    <property type="match status" value="2"/>
</dbReference>
<dbReference type="Proteomes" id="UP000076066">
    <property type="component" value="Chromosome"/>
</dbReference>
<evidence type="ECO:0000256" key="2">
    <source>
        <dbReference type="ARBA" id="ARBA00005752"/>
    </source>
</evidence>
<dbReference type="CDD" id="cd00712">
    <property type="entry name" value="AsnB"/>
    <property type="match status" value="1"/>
</dbReference>
<dbReference type="Pfam" id="PF13522">
    <property type="entry name" value="GATase_6"/>
    <property type="match status" value="1"/>
</dbReference>
<dbReference type="Pfam" id="PF00733">
    <property type="entry name" value="Asn_synthase"/>
    <property type="match status" value="1"/>
</dbReference>
<dbReference type="InterPro" id="IPR001962">
    <property type="entry name" value="Asn_synthase"/>
</dbReference>
<evidence type="ECO:0000256" key="6">
    <source>
        <dbReference type="ARBA" id="ARBA00022962"/>
    </source>
</evidence>
<gene>
    <name evidence="8" type="ORF">AY555_02630</name>
</gene>
<dbReference type="PIRSF" id="PIRSF001589">
    <property type="entry name" value="Asn_synthetase_glu-h"/>
    <property type="match status" value="1"/>
</dbReference>
<evidence type="ECO:0000256" key="1">
    <source>
        <dbReference type="ARBA" id="ARBA00005187"/>
    </source>
</evidence>
<evidence type="ECO:0000256" key="3">
    <source>
        <dbReference type="ARBA" id="ARBA00012737"/>
    </source>
</evidence>
<keyword evidence="9" id="KW-1185">Reference proteome</keyword>
<comment type="similarity">
    <text evidence="2">Belongs to the asparagine synthetase family.</text>
</comment>
<dbReference type="GO" id="GO:0004066">
    <property type="term" value="F:asparagine synthase (glutamine-hydrolyzing) activity"/>
    <property type="evidence" value="ECO:0007669"/>
    <property type="project" value="UniProtKB-EC"/>
</dbReference>
<dbReference type="InterPro" id="IPR014729">
    <property type="entry name" value="Rossmann-like_a/b/a_fold"/>
</dbReference>
<keyword evidence="5" id="KW-0067">ATP-binding</keyword>
<dbReference type="AlphaFoldDB" id="A0A143DBY8"/>
<dbReference type="NCBIfam" id="TIGR01536">
    <property type="entry name" value="asn_synth_AEB"/>
    <property type="match status" value="1"/>
</dbReference>
<keyword evidence="4" id="KW-0547">Nucleotide-binding</keyword>
<proteinExistence type="inferred from homology"/>
<dbReference type="InterPro" id="IPR017932">
    <property type="entry name" value="GATase_2_dom"/>
</dbReference>
<evidence type="ECO:0000256" key="5">
    <source>
        <dbReference type="ARBA" id="ARBA00022840"/>
    </source>
</evidence>
<dbReference type="OrthoDB" id="9763290at2"/>
<dbReference type="EC" id="6.3.5.4" evidence="3"/>
<dbReference type="GeneID" id="53316047"/>
<dbReference type="InterPro" id="IPR029055">
    <property type="entry name" value="Ntn_hydrolases_N"/>
</dbReference>
<keyword evidence="6" id="KW-0315">Glutamine amidotransferase</keyword>
<reference evidence="8 9" key="1">
    <citation type="submission" date="2016-02" db="EMBL/GenBank/DDBJ databases">
        <title>Complete Genome of H5569, the type strain of the newly described species Haematospirillium jordaniae.</title>
        <authorList>
            <person name="Nicholson A.C."/>
            <person name="Humrighouse B.W."/>
            <person name="Loparov V."/>
            <person name="McQuiston J.R."/>
        </authorList>
    </citation>
    <scope>NUCLEOTIDE SEQUENCE [LARGE SCALE GENOMIC DNA]</scope>
    <source>
        <strain evidence="8 9">H5569</strain>
    </source>
</reference>
<dbReference type="GO" id="GO:0005829">
    <property type="term" value="C:cytosol"/>
    <property type="evidence" value="ECO:0007669"/>
    <property type="project" value="TreeGrafter"/>
</dbReference>
<dbReference type="InterPro" id="IPR033738">
    <property type="entry name" value="AsnB_N"/>
</dbReference>
<dbReference type="KEGG" id="hjo:AY555_02630"/>
<dbReference type="GO" id="GO:0006529">
    <property type="term" value="P:asparagine biosynthetic process"/>
    <property type="evidence" value="ECO:0007669"/>
    <property type="project" value="InterPro"/>
</dbReference>
<accession>A0A143DBY8</accession>
<evidence type="ECO:0000256" key="4">
    <source>
        <dbReference type="ARBA" id="ARBA00022741"/>
    </source>
</evidence>
<dbReference type="InterPro" id="IPR006426">
    <property type="entry name" value="Asn_synth_AEB"/>
</dbReference>
<dbReference type="PROSITE" id="PS51278">
    <property type="entry name" value="GATASE_TYPE_2"/>
    <property type="match status" value="1"/>
</dbReference>
<evidence type="ECO:0000256" key="7">
    <source>
        <dbReference type="ARBA" id="ARBA00048741"/>
    </source>
</evidence>
<dbReference type="CDD" id="cd01991">
    <property type="entry name" value="Asn_synthase_B_C"/>
    <property type="match status" value="1"/>
</dbReference>
<dbReference type="SUPFAM" id="SSF56235">
    <property type="entry name" value="N-terminal nucleophile aminohydrolases (Ntn hydrolases)"/>
    <property type="match status" value="1"/>
</dbReference>
<dbReference type="RefSeq" id="WP_066133068.1">
    <property type="nucleotide sequence ID" value="NZ_CP014525.1"/>
</dbReference>
<sequence>MCGIGGVYPKSAGDIELHDHLRGMLDIQHHRGPDARGLWMAEDQHMGLCHNRLAILDLTDSGNQPLRSIDGRLVIVFNGEIYNHKELRRELELKGVTFRSHTDTEVLVEAYRFWGEDMLQKLRGMFAFAIYDLESRNLFCARDHVGKKPFIYAQTDRAFIFASEVPAVRQVKGVNKRYDHAAIAAMFLHNLRHIPDPQTAYAGIKKLRPGHAMMVRNGQVQRIWRYWIPAQSKGLLTPERLREILEESVRLRMQADVPVGALLSGGVDSSAIVALMQGQSSVPVHTYALGFNADDEDLHRARLMAEQLGTCHRELYFDPDEQWKIFEKLLGTYGEPIMLLPLVHTYALSRAIQEDGIKVVLTGNGADELFFGYTGHIRTLKVSRWLDRVECLRRFLPSMRNTRLGWVFAKPGERKAAWYRSIAKSEWAPFLTSDAQMHLANVAADELAYWGDLCPSPHFIDESNFVGLMVENAHSVTIAGDLPAMAASVEFRSPFLDQEIVSFALATPADKKIPDLKNPNWLKAILRESVRDLVPDSLLRAPKRGFGMGIQEANVLSGPWRERASDLLADPNDVEGLLDVVAVRAEWQGFLDGVRPANRSAKQLAVQAWLRIQGSTTHACS</sequence>
<name>A0A143DBY8_9PROT</name>
<dbReference type="Gene3D" id="3.60.20.10">
    <property type="entry name" value="Glutamine Phosphoribosylpyrophosphate, subunit 1, domain 1"/>
    <property type="match status" value="1"/>
</dbReference>
<dbReference type="PANTHER" id="PTHR43284:SF1">
    <property type="entry name" value="ASPARAGINE SYNTHETASE"/>
    <property type="match status" value="1"/>
</dbReference>
<evidence type="ECO:0000313" key="8">
    <source>
        <dbReference type="EMBL" id="AMW34257.1"/>
    </source>
</evidence>